<dbReference type="Pfam" id="PF13424">
    <property type="entry name" value="TPR_12"/>
    <property type="match status" value="1"/>
</dbReference>
<evidence type="ECO:0000313" key="9">
    <source>
        <dbReference type="Proteomes" id="UP001391051"/>
    </source>
</evidence>
<dbReference type="InterPro" id="IPR041664">
    <property type="entry name" value="AAA_16"/>
</dbReference>
<dbReference type="Gene3D" id="3.40.50.1820">
    <property type="entry name" value="alpha/beta hydrolase"/>
    <property type="match status" value="1"/>
</dbReference>
<dbReference type="Pfam" id="PF13191">
    <property type="entry name" value="AAA_16"/>
    <property type="match status" value="1"/>
</dbReference>
<sequence length="1093" mass="122791">MPMAPEPRPNSVGFLQRARSILKSDSADSGRVNDELKVVHIPLEAEGPLIDVVAVHGLARGFKTWTWGTGTLRRQNWLEAGLAQDECGKGIRILTYSYDPDIFESHTHIRQVLYSRAHSLVKAIADRRRRSNTPADRPIVFITHSLGGLIVKRALIFSSESHDLDLRSIELLTGGVVFFGTPNDDTEPKSLADIIQKVSWLGAGHDTWANRSGTTLENDAKWLDNELEAYKPIRSEIRVLEVLLASRNPSTLEAIKFMGRFRTVLDDARGGAARKLQRQQSLKLMLGGDNITYLQTDFNIPSTIPESSAQIDIRSGLTSNLRNLLQEQRTDTDFNIVTLFGPQGVGKTTLARNYCASVEDSVCFSFWIDAESRETVITGYLQLLKTIVNYYAEKYFAKKLPNPRDARARVERHLGIRNIEEMLEAESIKRLEPVDIQSAIKGAKDWLLREDNHWLLVFDNVHPEYNFLEFLPLSRNGQMILISEERSYCPWGKTIEVPQWAEDDAIELFQKLSGSRCSGGEKKEKLFKDIVESLGSQPLAISCAATYVKDRARTPEQFLTLLQNPDSFLDGLSSGSPLTSGLLQVCSILSSHALPFGFIQKITQELGHLDERRDSWASLGNHTEKLRPVLKDLEDNNVLLRVPKGSPWSGTLSTGEMASSVDQFLLQKGARNWIQNTWMTNKDRKVRSTWMATFCCVRLIRLQDANSGLQEVQAAERQIMPHAKACFDLSSLLQSDSKKYEEIEWHVLGGLFMRHGAGAEATKCFRLALESPKQMAPVEKAETLMALSSLYQLRGDLNASRKMLDRIETAEVSREDSRLGRTVALAKALGEAAKGDFETVKKQLRVLDEHQEKDLGAVDGRTIFTVHKFAATMKNLDQLDDSQALYRRAHLSYSKLLGDNNAVTLDAAEELAQILQLRGAFAQAEDLFLFTVRVKQATLGPTHPSTAISQAKYAALLDGKGDYEKAETMYRDAFATMRGALGTSHPIYLATRENHALSYRRRAHQRPVKVKANTAAPLSSLSEEEQSEKALERAEKIFDEVIEAKLGNSALYSEEDVQSTRLKLAKMYESEEFFRQRTGQKRLPLRRESSGFW</sequence>
<dbReference type="InterPro" id="IPR011990">
    <property type="entry name" value="TPR-like_helical_dom_sf"/>
</dbReference>
<evidence type="ECO:0000256" key="3">
    <source>
        <dbReference type="ARBA" id="ARBA00004370"/>
    </source>
</evidence>
<dbReference type="SUPFAM" id="SSF53474">
    <property type="entry name" value="alpha/beta-Hydrolases"/>
    <property type="match status" value="1"/>
</dbReference>
<protein>
    <recommendedName>
        <fullName evidence="7">Orc1-like AAA ATPase domain-containing protein</fullName>
    </recommendedName>
</protein>
<evidence type="ECO:0000313" key="8">
    <source>
        <dbReference type="EMBL" id="KAK7967270.1"/>
    </source>
</evidence>
<organism evidence="8 9">
    <name type="scientific">Apiospora aurea</name>
    <dbReference type="NCBI Taxonomy" id="335848"/>
    <lineage>
        <taxon>Eukaryota</taxon>
        <taxon>Fungi</taxon>
        <taxon>Dikarya</taxon>
        <taxon>Ascomycota</taxon>
        <taxon>Pezizomycotina</taxon>
        <taxon>Sordariomycetes</taxon>
        <taxon>Xylariomycetidae</taxon>
        <taxon>Amphisphaeriales</taxon>
        <taxon>Apiosporaceae</taxon>
        <taxon>Apiospora</taxon>
    </lineage>
</organism>
<evidence type="ECO:0000259" key="7">
    <source>
        <dbReference type="Pfam" id="PF13191"/>
    </source>
</evidence>
<gene>
    <name evidence="8" type="ORF">PG986_001547</name>
</gene>
<dbReference type="PANTHER" id="PTHR48182:SF2">
    <property type="entry name" value="PROTEIN SERAC1"/>
    <property type="match status" value="1"/>
</dbReference>
<dbReference type="GeneID" id="92070831"/>
<dbReference type="Gene3D" id="3.40.50.300">
    <property type="entry name" value="P-loop containing nucleotide triphosphate hydrolases"/>
    <property type="match status" value="1"/>
</dbReference>
<dbReference type="InterPro" id="IPR027417">
    <property type="entry name" value="P-loop_NTPase"/>
</dbReference>
<dbReference type="EMBL" id="JAQQWE010000001">
    <property type="protein sequence ID" value="KAK7967270.1"/>
    <property type="molecule type" value="Genomic_DNA"/>
</dbReference>
<proteinExistence type="predicted"/>
<keyword evidence="4" id="KW-0256">Endoplasmic reticulum</keyword>
<dbReference type="RefSeq" id="XP_066706662.1">
    <property type="nucleotide sequence ID" value="XM_066837769.1"/>
</dbReference>
<dbReference type="InterPro" id="IPR029058">
    <property type="entry name" value="AB_hydrolase_fold"/>
</dbReference>
<evidence type="ECO:0000256" key="1">
    <source>
        <dbReference type="ARBA" id="ARBA00004173"/>
    </source>
</evidence>
<dbReference type="InterPro" id="IPR052374">
    <property type="entry name" value="SERAC1"/>
</dbReference>
<dbReference type="SUPFAM" id="SSF48452">
    <property type="entry name" value="TPR-like"/>
    <property type="match status" value="1"/>
</dbReference>
<accession>A0ABR1QX38</accession>
<dbReference type="Gene3D" id="1.25.40.10">
    <property type="entry name" value="Tetratricopeptide repeat domain"/>
    <property type="match status" value="1"/>
</dbReference>
<evidence type="ECO:0000256" key="5">
    <source>
        <dbReference type="ARBA" id="ARBA00023128"/>
    </source>
</evidence>
<feature type="domain" description="Orc1-like AAA ATPase" evidence="7">
    <location>
        <begin position="314"/>
        <end position="462"/>
    </location>
</feature>
<comment type="caution">
    <text evidence="8">The sequence shown here is derived from an EMBL/GenBank/DDBJ whole genome shotgun (WGS) entry which is preliminary data.</text>
</comment>
<dbReference type="Proteomes" id="UP001391051">
    <property type="component" value="Unassembled WGS sequence"/>
</dbReference>
<dbReference type="SUPFAM" id="SSF52540">
    <property type="entry name" value="P-loop containing nucleoside triphosphate hydrolases"/>
    <property type="match status" value="1"/>
</dbReference>
<evidence type="ECO:0000256" key="6">
    <source>
        <dbReference type="ARBA" id="ARBA00023136"/>
    </source>
</evidence>
<comment type="subcellular location">
    <subcellularLocation>
        <location evidence="2">Endoplasmic reticulum</location>
    </subcellularLocation>
    <subcellularLocation>
        <location evidence="3">Membrane</location>
    </subcellularLocation>
    <subcellularLocation>
        <location evidence="1">Mitochondrion</location>
    </subcellularLocation>
</comment>
<keyword evidence="6" id="KW-0472">Membrane</keyword>
<keyword evidence="5" id="KW-0496">Mitochondrion</keyword>
<evidence type="ECO:0000256" key="2">
    <source>
        <dbReference type="ARBA" id="ARBA00004240"/>
    </source>
</evidence>
<keyword evidence="9" id="KW-1185">Reference proteome</keyword>
<reference evidence="8 9" key="1">
    <citation type="submission" date="2023-01" db="EMBL/GenBank/DDBJ databases">
        <title>Analysis of 21 Apiospora genomes using comparative genomics revels a genus with tremendous synthesis potential of carbohydrate active enzymes and secondary metabolites.</title>
        <authorList>
            <person name="Sorensen T."/>
        </authorList>
    </citation>
    <scope>NUCLEOTIDE SEQUENCE [LARGE SCALE GENOMIC DNA]</scope>
    <source>
        <strain evidence="8 9">CBS 24483</strain>
    </source>
</reference>
<evidence type="ECO:0000256" key="4">
    <source>
        <dbReference type="ARBA" id="ARBA00022824"/>
    </source>
</evidence>
<name>A0ABR1QX38_9PEZI</name>
<dbReference type="PANTHER" id="PTHR48182">
    <property type="entry name" value="PROTEIN SERAC1"/>
    <property type="match status" value="1"/>
</dbReference>